<evidence type="ECO:0000313" key="1">
    <source>
        <dbReference type="EMBL" id="KAA1078026.1"/>
    </source>
</evidence>
<proteinExistence type="predicted"/>
<accession>A0A5B0MPT8</accession>
<comment type="caution">
    <text evidence="1">The sequence shown here is derived from an EMBL/GenBank/DDBJ whole genome shotgun (WGS) entry which is preliminary data.</text>
</comment>
<dbReference type="Proteomes" id="UP000324748">
    <property type="component" value="Unassembled WGS sequence"/>
</dbReference>
<evidence type="ECO:0000313" key="2">
    <source>
        <dbReference type="Proteomes" id="UP000324748"/>
    </source>
</evidence>
<gene>
    <name evidence="1" type="ORF">PGT21_027033</name>
</gene>
<dbReference type="EMBL" id="VSWC01000144">
    <property type="protein sequence ID" value="KAA1078026.1"/>
    <property type="molecule type" value="Genomic_DNA"/>
</dbReference>
<dbReference type="AlphaFoldDB" id="A0A5B0MPT8"/>
<reference evidence="1 2" key="1">
    <citation type="submission" date="2019-05" db="EMBL/GenBank/DDBJ databases">
        <title>Emergence of the Ug99 lineage of the wheat stem rust pathogen through somatic hybridization.</title>
        <authorList>
            <person name="Li F."/>
            <person name="Upadhyaya N.M."/>
            <person name="Sperschneider J."/>
            <person name="Matny O."/>
            <person name="Nguyen-Phuc H."/>
            <person name="Mago R."/>
            <person name="Raley C."/>
            <person name="Miller M.E."/>
            <person name="Silverstein K.A.T."/>
            <person name="Henningsen E."/>
            <person name="Hirsch C.D."/>
            <person name="Visser B."/>
            <person name="Pretorius Z.A."/>
            <person name="Steffenson B.J."/>
            <person name="Schwessinger B."/>
            <person name="Dodds P.N."/>
            <person name="Figueroa M."/>
        </authorList>
    </citation>
    <scope>NUCLEOTIDE SEQUENCE [LARGE SCALE GENOMIC DNA]</scope>
    <source>
        <strain evidence="1">21-0</strain>
    </source>
</reference>
<sequence length="500" mass="55139">MTNRCLESPHSESALLLQKATIGSLFIFFILYTHRHPSFTCDLTILQFQMICYIFLRHGCALLALSGCSLAQSSGNLLESLSGASLNQTSLPQAKADAHAGVSDTFNIALHDPTIALSTPGMEIGINCPAAVRWNEQYARNLTLQGPTDDEKEQAWIVSYMARHPDQTLWELFTKTLDQDIQNWIHGPNPVEKAADGVVHFTVEVIEQFIKMIWAAFKWVVKFPFKLKKEWQQVKNLGAELWDGTKIAAHLFAESPINGLKTITGGLFLHLLLHPEEFTAESILLVGAGFQVINWLVRGIEAIAGSLPPIVGKALMSFLWFIHSLDDPLLIVTPIFTNTAQALQAGKGSILLDGSSEENGGFTSDDGSKSVTLPAGTVLPASKQCPLLPPDLATPPLTYGNLCLSQDSTKVREIIFGTPKPSNELTCEERLQAYNHVQKFWCCYGDNGKNSIPIPDAILQDIPGQEQWEGKTFWKSVDIDCQKIFDENPQPSSGRLTIKL</sequence>
<keyword evidence="2" id="KW-1185">Reference proteome</keyword>
<organism evidence="1 2">
    <name type="scientific">Puccinia graminis f. sp. tritici</name>
    <dbReference type="NCBI Taxonomy" id="56615"/>
    <lineage>
        <taxon>Eukaryota</taxon>
        <taxon>Fungi</taxon>
        <taxon>Dikarya</taxon>
        <taxon>Basidiomycota</taxon>
        <taxon>Pucciniomycotina</taxon>
        <taxon>Pucciniomycetes</taxon>
        <taxon>Pucciniales</taxon>
        <taxon>Pucciniaceae</taxon>
        <taxon>Puccinia</taxon>
    </lineage>
</organism>
<name>A0A5B0MPT8_PUCGR</name>
<protein>
    <submittedName>
        <fullName evidence="1">Uncharacterized protein</fullName>
    </submittedName>
</protein>
<dbReference type="OrthoDB" id="2500664at2759"/>